<dbReference type="EMBL" id="QICQ01000002">
    <property type="protein sequence ID" value="PXV83931.1"/>
    <property type="molecule type" value="Genomic_DNA"/>
</dbReference>
<reference evidence="1 2" key="1">
    <citation type="submission" date="2018-04" db="EMBL/GenBank/DDBJ databases">
        <title>Active sludge and wastewater microbial communities from Klosterneuburg, Austria.</title>
        <authorList>
            <person name="Wagner M."/>
        </authorList>
    </citation>
    <scope>NUCLEOTIDE SEQUENCE [LARGE SCALE GENOMIC DNA]</scope>
    <source>
        <strain evidence="1 2">Nm 57</strain>
    </source>
</reference>
<evidence type="ECO:0000313" key="2">
    <source>
        <dbReference type="Proteomes" id="UP000247780"/>
    </source>
</evidence>
<keyword evidence="2" id="KW-1185">Reference proteome</keyword>
<gene>
    <name evidence="1" type="ORF">C8R14_10248</name>
</gene>
<name>A0ABX5MD35_9PROT</name>
<dbReference type="RefSeq" id="WP_041353446.1">
    <property type="nucleotide sequence ID" value="NZ_QICQ01000002.1"/>
</dbReference>
<proteinExistence type="predicted"/>
<accession>A0ABX5MD35</accession>
<sequence>MVALVFGEEHKKHHLCEHIGAKQSSAFILLTTGLLHAEVFATSPMLFTTLLMLKKTGNFVGNGVE</sequence>
<comment type="caution">
    <text evidence="1">The sequence shown here is derived from an EMBL/GenBank/DDBJ whole genome shotgun (WGS) entry which is preliminary data.</text>
</comment>
<protein>
    <submittedName>
        <fullName evidence="1">Uncharacterized protein</fullName>
    </submittedName>
</protein>
<dbReference type="Proteomes" id="UP000247780">
    <property type="component" value="Unassembled WGS sequence"/>
</dbReference>
<organism evidence="1 2">
    <name type="scientific">Nitrosomonas eutropha</name>
    <dbReference type="NCBI Taxonomy" id="916"/>
    <lineage>
        <taxon>Bacteria</taxon>
        <taxon>Pseudomonadati</taxon>
        <taxon>Pseudomonadota</taxon>
        <taxon>Betaproteobacteria</taxon>
        <taxon>Nitrosomonadales</taxon>
        <taxon>Nitrosomonadaceae</taxon>
        <taxon>Nitrosomonas</taxon>
    </lineage>
</organism>
<evidence type="ECO:0000313" key="1">
    <source>
        <dbReference type="EMBL" id="PXV83931.1"/>
    </source>
</evidence>